<dbReference type="Proteomes" id="UP000053327">
    <property type="component" value="Unassembled WGS sequence"/>
</dbReference>
<sequence length="2176" mass="253907">MMENFIRINDTLFVDLNNYHEQVDETEDLNIFEANYVEGGANYQHDEQTRCKVEIKRYVDIFVELVKDKHVSCDISKKFKDGNLDIVRLIQAINNSRVKEEEFHFTRLMMIICLKNYIFHYVNRYLKSIIKDYERSKYKKEVKNFDCLIYSKGSGEIFKGSGEVCKGSGEVCKGSGEACKDTWSGGHQEWEDKTHSHIAGANFLFIKFLSEDISKNFELLENGENASKHISEKEWAYLKEKILLLIRNSCVINSNENKKFATLMEFIDKNMYRSFKRHKSIVEMKKFNICLYFIDIFFNLFLIDYPCKWGNLLGDIFSTFNFISIYSRNDLANVINGDYNSTLSCLTDLMMCCAAASQMENIKEGGVTGENNPPRVVIHFQNFYSLMFLMNKMVKKYIPRTQNSNSYSVLYHSYFISHINSSNKDFLETGEYSALKIPCENLLAGFKDIIKVFFPIFNRLLCILLNYVESIYVVFMVKKIVKFLYKTLLCHFSSLPEELMKNELDILFTNIANILDINLDAYVHNLYFTNTSESSAKGSISVAKITEETSYENLSELIHVKDHNADRLFLIILLKSKKWCLKILNMFLYRSIHFDEMNETWKSLLKRFENMYILFLEKIAVLILKAIINTSYTEGDRMHYDKLICYIRYVVDFTDYLNFADKCLSLSLNYLCMIVSFDHLQVFVKQNILSEAFLGCLFVHIGSSSHVECVDNFFTNGSPQKEESLLFDNLKFERYIICFHKIPLYRKYLSDYYDDTKSKNVLKKYVNYIIFLFCELLDKYFYDVIFYLDANVKEHLRTCLVLQNEYMHVLYPDMFVKKEMDFSNDVVEISCYKKSNLLIYAEMCMRTKNHNIYIRSVISYISEIIQKHMRENGIDHQVDLSSFYLLNSDTFSSLIFIIKNLPLYKYSQEELIFKDLYSMQNEHNLNLSCLVMNDINLYKYFSLFMFLVYYKWVFITRVLRGVIDEGVLLGGPGAFASSATSAANAANGASPTCLTSCTPMSPVTPPFGGPPADQDDGRASRESEDLTVDDYIEEYCKNRKKYKPLISSDEKEIEKFDHIVTDFKIRDKSFFLNYMLVNIFHPYSNNLKRVIMWMLKEYTSMTRFSENVLQFFFYICFVNLFYFEKHLKFKSFDTLINLMYKYGIPRQAFYNDFREVFTFLFFHLLILFIKNESSSPDNDFYEDNVSIVLSQNYEKRYLLSYLLNCLKGEHNPLHDYSHEREKMCRSYLYNQVNCFTDFFINDVLYHNFQYYIEKMEVRNLNQFLNFISLFYQNEINNNIFLFINLLNESLLDTTSSHKCGSYKEHSSFLRALKFFSFFLEHYKNASSTQDVLIIKILQGEKFIAYFKHIVRTVKKNQVCEEILNEIYYILHIFTKNSLFNYKIFWFYFLYSVACISKSLNVFQLREVTKLEKVANIPVYLFQFFSNVIRRDVLYFFFSLAEENPFGASSVNISLLEIFRKISLLLILLSEENSSEQHFCNSSTLHICGLYLYNNLLSYLFTLLCRNKIFFTYLFWGKLRRAYDLLQEEDGAQLSDMDDAVSNYSFGKFDELSGAGRGRNGGSNGGCNSGCNSGGFVFLDEAFLEGAVGTSGGMGVAVGDGMSDDLDYSADDPDADEGGGMYVEVDEVDEVGEVGEVDQVNELNEEDNEKEAHTSEDAMRSYSKDPKSLSSDLSFQRSDLNDSVKEAGASGESWRGEVLFYKEMKNYFLNKKKKLKSGGRKNRGKNRKKKNNSINTNEMVNMNENINANDNINTNEMASMKRHKHQWSHPEGGGIANEAHSSGCSQGNANGGENKMAKLLNTVYFNIFLLKDKKREHIKMLLKTLKAVNQNLVLNGSENEYHNYTMLLMLQKKRYIYQSLSLYVFMDVQDFFTILVNENILGSIIDEWLNDILYIYQNSDDLKYFIFAFSNLLIYLCMYEQKKRESGGCVAGGGEAEGEGEEESGFPFLKSASTTNSSMNNFDTILRETKLEFFNPYAIAQLRERLPRIVNAVVNVFLILPIPYEENVKMFKKNILRRLAPICGEGDNIENNNLLKFNSDNRATDNLSVTFKEIHFNDLLQNIEFMHLNKYEQKFYERNQNSLKFSYDNVVHVNKSEDLILYDKKISINYYFQSGLQDDFVNRLVSECADEHFKVALYARKAFSLLNQEFFSNEDLIGILGCSDKYYNFVNVIRLDI</sequence>
<dbReference type="EMBL" id="KQ234828">
    <property type="protein sequence ID" value="KMZ85944.1"/>
    <property type="molecule type" value="Genomic_DNA"/>
</dbReference>
<name>A0A0J9SSS0_PLAV1</name>
<gene>
    <name evidence="2" type="ORF">PVBG_03409</name>
</gene>
<evidence type="ECO:0000313" key="2">
    <source>
        <dbReference type="EMBL" id="KMZ85944.1"/>
    </source>
</evidence>
<evidence type="ECO:0000256" key="1">
    <source>
        <dbReference type="SAM" id="MobiDB-lite"/>
    </source>
</evidence>
<reference evidence="2 3" key="1">
    <citation type="submission" date="2011-08" db="EMBL/GenBank/DDBJ databases">
        <title>The Genome Sequence of Plasmodium vivax Brazil I.</title>
        <authorList>
            <consortium name="The Broad Institute Genome Sequencing Platform"/>
            <consortium name="The Broad Institute Genome Sequencing Center for Infectious Disease"/>
            <person name="Neafsey D."/>
            <person name="Carlton J."/>
            <person name="Barnwell J."/>
            <person name="Collins W."/>
            <person name="Escalante A."/>
            <person name="Mullikin J."/>
            <person name="Saul A."/>
            <person name="Guigo R."/>
            <person name="Camara F."/>
            <person name="Young S.K."/>
            <person name="Zeng Q."/>
            <person name="Gargeya S."/>
            <person name="Fitzgerald M."/>
            <person name="Haas B."/>
            <person name="Abouelleil A."/>
            <person name="Alvarado L."/>
            <person name="Arachchi H.M."/>
            <person name="Berlin A."/>
            <person name="Brown A."/>
            <person name="Chapman S.B."/>
            <person name="Chen Z."/>
            <person name="Dunbar C."/>
            <person name="Freedman E."/>
            <person name="Gearin G."/>
            <person name="Gellesch M."/>
            <person name="Goldberg J."/>
            <person name="Griggs A."/>
            <person name="Gujja S."/>
            <person name="Heiman D."/>
            <person name="Howarth C."/>
            <person name="Larson L."/>
            <person name="Lui A."/>
            <person name="MacDonald P.J.P."/>
            <person name="Montmayeur A."/>
            <person name="Murphy C."/>
            <person name="Neiman D."/>
            <person name="Pearson M."/>
            <person name="Priest M."/>
            <person name="Roberts A."/>
            <person name="Saif S."/>
            <person name="Shea T."/>
            <person name="Shenoy N."/>
            <person name="Sisk P."/>
            <person name="Stolte C."/>
            <person name="Sykes S."/>
            <person name="Wortman J."/>
            <person name="Nusbaum C."/>
            <person name="Birren B."/>
        </authorList>
    </citation>
    <scope>NUCLEOTIDE SEQUENCE [LARGE SCALE GENOMIC DNA]</scope>
    <source>
        <strain evidence="2 3">Brazil I</strain>
    </source>
</reference>
<feature type="region of interest" description="Disordered" evidence="1">
    <location>
        <begin position="1765"/>
        <end position="1787"/>
    </location>
</feature>
<proteinExistence type="predicted"/>
<feature type="compositionally biased region" description="Basic residues" evidence="1">
    <location>
        <begin position="1711"/>
        <end position="1730"/>
    </location>
</feature>
<evidence type="ECO:0000313" key="3">
    <source>
        <dbReference type="Proteomes" id="UP000053327"/>
    </source>
</evidence>
<feature type="region of interest" description="Disordered" evidence="1">
    <location>
        <begin position="1635"/>
        <end position="1690"/>
    </location>
</feature>
<feature type="region of interest" description="Disordered" evidence="1">
    <location>
        <begin position="1711"/>
        <end position="1733"/>
    </location>
</feature>
<feature type="compositionally biased region" description="Basic and acidic residues" evidence="1">
    <location>
        <begin position="1649"/>
        <end position="1666"/>
    </location>
</feature>
<organism evidence="2 3">
    <name type="scientific">Plasmodium vivax (strain Brazil I)</name>
    <dbReference type="NCBI Taxonomy" id="1033975"/>
    <lineage>
        <taxon>Eukaryota</taxon>
        <taxon>Sar</taxon>
        <taxon>Alveolata</taxon>
        <taxon>Apicomplexa</taxon>
        <taxon>Aconoidasida</taxon>
        <taxon>Haemosporida</taxon>
        <taxon>Plasmodiidae</taxon>
        <taxon>Plasmodium</taxon>
        <taxon>Plasmodium (Plasmodium)</taxon>
    </lineage>
</organism>
<dbReference type="OrthoDB" id="376529at2759"/>
<accession>A0A0J9SSS0</accession>
<feature type="compositionally biased region" description="Polar residues" evidence="1">
    <location>
        <begin position="1778"/>
        <end position="1787"/>
    </location>
</feature>
<protein>
    <submittedName>
        <fullName evidence="2">Uncharacterized protein</fullName>
    </submittedName>
</protein>